<reference evidence="1 2" key="1">
    <citation type="submission" date="2018-05" db="EMBL/GenBank/DDBJ databases">
        <title>Draft Genome Sequences for a Diverse set of 7 Haemophilus Species.</title>
        <authorList>
            <person name="Nichols M."/>
            <person name="Topaz N."/>
            <person name="Wang X."/>
            <person name="Wang X."/>
            <person name="Boxrud D."/>
        </authorList>
    </citation>
    <scope>NUCLEOTIDE SEQUENCE [LARGE SCALE GENOMIC DNA]</scope>
    <source>
        <strain evidence="1 2">C2001002503</strain>
    </source>
</reference>
<dbReference type="Proteomes" id="UP000253998">
    <property type="component" value="Unassembled WGS sequence"/>
</dbReference>
<dbReference type="AlphaFoldDB" id="A0A8B2U974"/>
<gene>
    <name evidence="1" type="ORF">DPV83_00285</name>
</gene>
<proteinExistence type="predicted"/>
<sequence length="386" mass="45076">MNASQLQGLKSKISNILSDISSISYTEYQKLNRDRMNRTRPEKDLKPYYLIYLLFVELLDFPYSGEEEKISFTIPIKYKENIFLLQHRKLGMALLSTNKSLEFDSGKIVKLVNKAIDKAKPFFDYYVNKASNANELNIINNSLAFYDRYDFQLELYKRKLKELTNYSNQKTIESGLDDPISDFVNRHNHINLLQREKKWIAISVIDSFFSLTEHIFIHASIIQGKLLTKSEIAKLTISEWKEKFKKCIDISIPYNLEIFNKLLCIKNNVRNHLAHGAFGKNNESFQIHSPVGAIPMILSPTTSKFSIGENLKFTDDEIIKILEEFIEYYWEKDNFIETIYIRSGLPTILTFALDETYKNAMISVHEMESFTKYISEMCDNAANMDW</sequence>
<accession>A0A8B2U974</accession>
<comment type="caution">
    <text evidence="1">The sequence shown here is derived from an EMBL/GenBank/DDBJ whole genome shotgun (WGS) entry which is preliminary data.</text>
</comment>
<name>A0A8B2U974_9PAST</name>
<protein>
    <submittedName>
        <fullName evidence="1">Uncharacterized protein</fullName>
    </submittedName>
</protein>
<organism evidence="1 2">
    <name type="scientific">Aggregatibacter segnis</name>
    <dbReference type="NCBI Taxonomy" id="739"/>
    <lineage>
        <taxon>Bacteria</taxon>
        <taxon>Pseudomonadati</taxon>
        <taxon>Pseudomonadota</taxon>
        <taxon>Gammaproteobacteria</taxon>
        <taxon>Pasteurellales</taxon>
        <taxon>Pasteurellaceae</taxon>
        <taxon>Aggregatibacter</taxon>
    </lineage>
</organism>
<dbReference type="EMBL" id="QEPM01000001">
    <property type="protein sequence ID" value="RDE72092.1"/>
    <property type="molecule type" value="Genomic_DNA"/>
</dbReference>
<evidence type="ECO:0000313" key="1">
    <source>
        <dbReference type="EMBL" id="RDE72092.1"/>
    </source>
</evidence>
<evidence type="ECO:0000313" key="2">
    <source>
        <dbReference type="Proteomes" id="UP000253998"/>
    </source>
</evidence>
<dbReference type="RefSeq" id="WP_111294134.1">
    <property type="nucleotide sequence ID" value="NZ_CAUTCU010000019.1"/>
</dbReference>